<keyword evidence="2" id="KW-0560">Oxidoreductase</keyword>
<dbReference type="InterPro" id="IPR013328">
    <property type="entry name" value="6PGD_dom2"/>
</dbReference>
<dbReference type="PANTHER" id="PTHR48075:SF1">
    <property type="entry name" value="LAMBDA-CRYSTALLIN HOMOLOG"/>
    <property type="match status" value="1"/>
</dbReference>
<dbReference type="Pfam" id="PF02737">
    <property type="entry name" value="3HCDH_N"/>
    <property type="match status" value="1"/>
</dbReference>
<dbReference type="Gene3D" id="1.10.1040.10">
    <property type="entry name" value="N-(1-d-carboxylethyl)-l-norvaline Dehydrogenase, domain 2"/>
    <property type="match status" value="1"/>
</dbReference>
<dbReference type="AlphaFoldDB" id="A0A094QCI2"/>
<comment type="similarity">
    <text evidence="1">Belongs to the 3-hydroxyacyl-CoA dehydrogenase family.</text>
</comment>
<gene>
    <name evidence="5" type="ORF">GM51_3550</name>
</gene>
<dbReference type="SUPFAM" id="SSF48179">
    <property type="entry name" value="6-phosphogluconate dehydrogenase C-terminal domain-like"/>
    <property type="match status" value="1"/>
</dbReference>
<evidence type="ECO:0000313" key="5">
    <source>
        <dbReference type="EMBL" id="KGA21122.1"/>
    </source>
</evidence>
<dbReference type="PROSITE" id="PS00067">
    <property type="entry name" value="3HCDH"/>
    <property type="match status" value="1"/>
</dbReference>
<dbReference type="GO" id="GO:0070403">
    <property type="term" value="F:NAD+ binding"/>
    <property type="evidence" value="ECO:0007669"/>
    <property type="project" value="InterPro"/>
</dbReference>
<dbReference type="Gene3D" id="3.40.50.720">
    <property type="entry name" value="NAD(P)-binding Rossmann-like Domain"/>
    <property type="match status" value="1"/>
</dbReference>
<evidence type="ECO:0000256" key="2">
    <source>
        <dbReference type="ARBA" id="ARBA00023002"/>
    </source>
</evidence>
<accession>A0A094QCI2</accession>
<reference evidence="5" key="1">
    <citation type="submission" date="2014-06" db="EMBL/GenBank/DDBJ databases">
        <title>Key roles for freshwater Actinobacteria revealed by deep metagenomic sequencing.</title>
        <authorList>
            <person name="Ghai R."/>
            <person name="Mizuno C.M."/>
            <person name="Picazo A."/>
            <person name="Camacho A."/>
            <person name="Rodriguez-Valera F."/>
        </authorList>
    </citation>
    <scope>NUCLEOTIDE SEQUENCE</scope>
</reference>
<feature type="domain" description="3-hydroxyacyl-CoA dehydrogenase NAD binding" evidence="4">
    <location>
        <begin position="6"/>
        <end position="181"/>
    </location>
</feature>
<dbReference type="GO" id="GO:0050104">
    <property type="term" value="F:L-gulonate 3-dehydrogenase activity"/>
    <property type="evidence" value="ECO:0007669"/>
    <property type="project" value="TreeGrafter"/>
</dbReference>
<evidence type="ECO:0000256" key="1">
    <source>
        <dbReference type="ARBA" id="ARBA00009463"/>
    </source>
</evidence>
<dbReference type="InterPro" id="IPR006108">
    <property type="entry name" value="3HC_DH_C"/>
</dbReference>
<feature type="domain" description="3-hydroxyacyl-CoA dehydrogenase C-terminal" evidence="3">
    <location>
        <begin position="187"/>
        <end position="256"/>
    </location>
</feature>
<dbReference type="InterPro" id="IPR006176">
    <property type="entry name" value="3-OHacyl-CoA_DH_NAD-bd"/>
</dbReference>
<sequence>MSEYKFAVVGAGSIGVGWSIVFARAGYSVCVFDIKPEILDRFWVQINSKLKLLAENDLLQEDLEAISKRITTTTELSQALTGADYVQECGPEELQIKQNIYKKLEELSSPNAILASSSSALTTTQFASDLPTKHRCLVVHPGNPPYLLAIAEVVPASFTSNHCVEETFKILKSVEMAPILVSHEPKGFVFNRIQGAVLREAYSLVREGVISPQDLDLIVTEGLGKRWSIVGPFATAALNVQGGIKAHAARMGQSYFEMGQSRGQNEPWSAELIEKVSKDIEIKLNNSDWLINVEKRDLALMKITKLLLEIIKP</sequence>
<dbReference type="EMBL" id="JNSL01000013">
    <property type="protein sequence ID" value="KGA21122.1"/>
    <property type="molecule type" value="Genomic_DNA"/>
</dbReference>
<dbReference type="GO" id="GO:0006631">
    <property type="term" value="P:fatty acid metabolic process"/>
    <property type="evidence" value="ECO:0007669"/>
    <property type="project" value="InterPro"/>
</dbReference>
<evidence type="ECO:0000259" key="3">
    <source>
        <dbReference type="Pfam" id="PF00725"/>
    </source>
</evidence>
<evidence type="ECO:0008006" key="6">
    <source>
        <dbReference type="Google" id="ProtNLM"/>
    </source>
</evidence>
<dbReference type="InterPro" id="IPR008927">
    <property type="entry name" value="6-PGluconate_DH-like_C_sf"/>
</dbReference>
<dbReference type="PANTHER" id="PTHR48075">
    <property type="entry name" value="3-HYDROXYACYL-COA DEHYDROGENASE FAMILY PROTEIN"/>
    <property type="match status" value="1"/>
</dbReference>
<name>A0A094QCI2_9ZZZZ</name>
<dbReference type="NCBIfam" id="NF004783">
    <property type="entry name" value="PRK06129.1"/>
    <property type="match status" value="1"/>
</dbReference>
<dbReference type="Pfam" id="PF00725">
    <property type="entry name" value="3HCDH"/>
    <property type="match status" value="1"/>
</dbReference>
<dbReference type="SUPFAM" id="SSF51735">
    <property type="entry name" value="NAD(P)-binding Rossmann-fold domains"/>
    <property type="match status" value="1"/>
</dbReference>
<evidence type="ECO:0000259" key="4">
    <source>
        <dbReference type="Pfam" id="PF02737"/>
    </source>
</evidence>
<dbReference type="InterPro" id="IPR006180">
    <property type="entry name" value="3-OHacyl-CoA_DH_CS"/>
</dbReference>
<proteinExistence type="inferred from homology"/>
<organism evidence="5">
    <name type="scientific">freshwater metagenome</name>
    <dbReference type="NCBI Taxonomy" id="449393"/>
    <lineage>
        <taxon>unclassified sequences</taxon>
        <taxon>metagenomes</taxon>
        <taxon>ecological metagenomes</taxon>
    </lineage>
</organism>
<comment type="caution">
    <text evidence="5">The sequence shown here is derived from an EMBL/GenBank/DDBJ whole genome shotgun (WGS) entry which is preliminary data.</text>
</comment>
<protein>
    <recommendedName>
        <fullName evidence="6">3-hydroxyacyl-CoA dehydrogenase</fullName>
    </recommendedName>
</protein>
<dbReference type="InterPro" id="IPR036291">
    <property type="entry name" value="NAD(P)-bd_dom_sf"/>
</dbReference>